<gene>
    <name evidence="8" type="ORF">SCHCODRAFT_47570</name>
</gene>
<dbReference type="eggNOG" id="KOG0255">
    <property type="taxonomic scope" value="Eukaryota"/>
</dbReference>
<evidence type="ECO:0000259" key="7">
    <source>
        <dbReference type="PROSITE" id="PS50850"/>
    </source>
</evidence>
<feature type="transmembrane region" description="Helical" evidence="6">
    <location>
        <begin position="256"/>
        <end position="282"/>
    </location>
</feature>
<dbReference type="VEuPathDB" id="FungiDB:SCHCODRAFT_02663436"/>
<dbReference type="InterPro" id="IPR020846">
    <property type="entry name" value="MFS_dom"/>
</dbReference>
<feature type="transmembrane region" description="Helical" evidence="6">
    <location>
        <begin position="58"/>
        <end position="77"/>
    </location>
</feature>
<keyword evidence="9" id="KW-1185">Reference proteome</keyword>
<dbReference type="KEGG" id="scm:SCHCO_02663436"/>
<evidence type="ECO:0000256" key="3">
    <source>
        <dbReference type="ARBA" id="ARBA00022989"/>
    </source>
</evidence>
<evidence type="ECO:0000256" key="4">
    <source>
        <dbReference type="ARBA" id="ARBA00023136"/>
    </source>
</evidence>
<dbReference type="PANTHER" id="PTHR23502">
    <property type="entry name" value="MAJOR FACILITATOR SUPERFAMILY"/>
    <property type="match status" value="1"/>
</dbReference>
<feature type="transmembrane region" description="Helical" evidence="6">
    <location>
        <begin position="335"/>
        <end position="354"/>
    </location>
</feature>
<accession>D8PNP1</accession>
<dbReference type="FunFam" id="1.20.1250.20:FF:000082">
    <property type="entry name" value="MFS multidrug transporter, putative"/>
    <property type="match status" value="1"/>
</dbReference>
<keyword evidence="2 6" id="KW-0812">Transmembrane</keyword>
<evidence type="ECO:0000256" key="6">
    <source>
        <dbReference type="SAM" id="Phobius"/>
    </source>
</evidence>
<evidence type="ECO:0000256" key="5">
    <source>
        <dbReference type="SAM" id="MobiDB-lite"/>
    </source>
</evidence>
<evidence type="ECO:0000313" key="9">
    <source>
        <dbReference type="Proteomes" id="UP000007431"/>
    </source>
</evidence>
<name>D8PNP1_SCHCM</name>
<feature type="transmembrane region" description="Helical" evidence="6">
    <location>
        <begin position="89"/>
        <end position="106"/>
    </location>
</feature>
<dbReference type="EMBL" id="GL377302">
    <property type="protein sequence ID" value="EFJ02255.1"/>
    <property type="molecule type" value="Genomic_DNA"/>
</dbReference>
<dbReference type="InterPro" id="IPR011701">
    <property type="entry name" value="MFS"/>
</dbReference>
<dbReference type="OMA" id="PIERNTC"/>
<protein>
    <recommendedName>
        <fullName evidence="7">Major facilitator superfamily (MFS) profile domain-containing protein</fullName>
    </recommendedName>
</protein>
<feature type="region of interest" description="Disordered" evidence="5">
    <location>
        <begin position="490"/>
        <end position="517"/>
    </location>
</feature>
<organism evidence="9">
    <name type="scientific">Schizophyllum commune (strain H4-8 / FGSC 9210)</name>
    <name type="common">Split gill fungus</name>
    <dbReference type="NCBI Taxonomy" id="578458"/>
    <lineage>
        <taxon>Eukaryota</taxon>
        <taxon>Fungi</taxon>
        <taxon>Dikarya</taxon>
        <taxon>Basidiomycota</taxon>
        <taxon>Agaricomycotina</taxon>
        <taxon>Agaricomycetes</taxon>
        <taxon>Agaricomycetidae</taxon>
        <taxon>Agaricales</taxon>
        <taxon>Schizophyllaceae</taxon>
        <taxon>Schizophyllum</taxon>
    </lineage>
</organism>
<feature type="non-terminal residue" evidence="8">
    <location>
        <position position="1"/>
    </location>
</feature>
<dbReference type="PANTHER" id="PTHR23502:SF74">
    <property type="entry name" value="MAJOR FACILITATOR SUPERFAMILY (MFS) PROFILE DOMAIN-CONTAINING PROTEIN"/>
    <property type="match status" value="1"/>
</dbReference>
<dbReference type="Gene3D" id="1.20.1250.20">
    <property type="entry name" value="MFS general substrate transporter like domains"/>
    <property type="match status" value="1"/>
</dbReference>
<dbReference type="HOGENOM" id="CLU_008455_11_2_1"/>
<dbReference type="GO" id="GO:0022857">
    <property type="term" value="F:transmembrane transporter activity"/>
    <property type="evidence" value="ECO:0007669"/>
    <property type="project" value="InterPro"/>
</dbReference>
<sequence length="543" mass="61048">VDWDGPDDPANPRNWSLAKKWRITCICSLITFNIALASTLPTSATPFIRIYMGMEKEVSYLITTMFLLGYVFGPFVWGPGSELVGRKAMFYVSMVLYLIFIIPSALAKNTATLLVSRFLTGFFGCAPLALVGGVIADMFPAEGRGLAASLFTVGVFLGPSVGPIIAGYMLDNAVSWRWIFWLLLIFSGFCVAMLFLFVPETYEPTLLKWKARRLRKADPQGNARLYAPNEREDWSPAGVFHSTIYRPFHMFFTEPILLLVTVYVSLVYGILYALFSAIPVVFVTRRNFSISHMGLIFIAVSIGTTLGAFINIVLSAHYPRLIREWRGFPPPEQRLLGAMVGGPLMVVGAFWLGWTGEYADVHWAAPAGSLILIGASISLVFMSFLSYLVDTYLHYSASAFSVNTTIRSLVAAAFPLFTTQMFTELGVNWAGTLIGLVCLVLVPVPFLFYKYGPRIRTSSGYAPCIVRILQCDVVDRMLIHLFRTSRSLRRSLTTPRPRRRSRTPRSSRRKRRKRSKYSFKVSRHVYAWVRRVTIIEVASLRTN</sequence>
<feature type="transmembrane region" description="Helical" evidence="6">
    <location>
        <begin position="294"/>
        <end position="314"/>
    </location>
</feature>
<evidence type="ECO:0000313" key="8">
    <source>
        <dbReference type="EMBL" id="EFJ02255.1"/>
    </source>
</evidence>
<dbReference type="GeneID" id="9584789"/>
<dbReference type="InParanoid" id="D8PNP1"/>
<dbReference type="Proteomes" id="UP000007431">
    <property type="component" value="Unassembled WGS sequence"/>
</dbReference>
<feature type="transmembrane region" description="Helical" evidence="6">
    <location>
        <begin position="118"/>
        <end position="139"/>
    </location>
</feature>
<comment type="subcellular location">
    <subcellularLocation>
        <location evidence="1">Membrane</location>
        <topology evidence="1">Multi-pass membrane protein</topology>
    </subcellularLocation>
</comment>
<evidence type="ECO:0000256" key="1">
    <source>
        <dbReference type="ARBA" id="ARBA00004141"/>
    </source>
</evidence>
<feature type="compositionally biased region" description="Basic residues" evidence="5">
    <location>
        <begin position="496"/>
        <end position="517"/>
    </location>
</feature>
<feature type="transmembrane region" description="Helical" evidence="6">
    <location>
        <begin position="178"/>
        <end position="198"/>
    </location>
</feature>
<feature type="transmembrane region" description="Helical" evidence="6">
    <location>
        <begin position="146"/>
        <end position="166"/>
    </location>
</feature>
<proteinExistence type="predicted"/>
<dbReference type="GO" id="GO:0005886">
    <property type="term" value="C:plasma membrane"/>
    <property type="evidence" value="ECO:0007669"/>
    <property type="project" value="TreeGrafter"/>
</dbReference>
<dbReference type="SUPFAM" id="SSF103473">
    <property type="entry name" value="MFS general substrate transporter"/>
    <property type="match status" value="1"/>
</dbReference>
<feature type="transmembrane region" description="Helical" evidence="6">
    <location>
        <begin position="366"/>
        <end position="388"/>
    </location>
</feature>
<dbReference type="InterPro" id="IPR036259">
    <property type="entry name" value="MFS_trans_sf"/>
</dbReference>
<evidence type="ECO:0000256" key="2">
    <source>
        <dbReference type="ARBA" id="ARBA00022692"/>
    </source>
</evidence>
<feature type="transmembrane region" description="Helical" evidence="6">
    <location>
        <begin position="429"/>
        <end position="449"/>
    </location>
</feature>
<dbReference type="PROSITE" id="PS50850">
    <property type="entry name" value="MFS"/>
    <property type="match status" value="1"/>
</dbReference>
<dbReference type="CDD" id="cd17323">
    <property type="entry name" value="MFS_Tpo1_MDR_like"/>
    <property type="match status" value="1"/>
</dbReference>
<reference evidence="8 9" key="1">
    <citation type="journal article" date="2010" name="Nat. Biotechnol.">
        <title>Genome sequence of the model mushroom Schizophyllum commune.</title>
        <authorList>
            <person name="Ohm R.A."/>
            <person name="de Jong J.F."/>
            <person name="Lugones L.G."/>
            <person name="Aerts A."/>
            <person name="Kothe E."/>
            <person name="Stajich J.E."/>
            <person name="de Vries R.P."/>
            <person name="Record E."/>
            <person name="Levasseur A."/>
            <person name="Baker S.E."/>
            <person name="Bartholomew K.A."/>
            <person name="Coutinho P.M."/>
            <person name="Erdmann S."/>
            <person name="Fowler T.J."/>
            <person name="Gathman A.C."/>
            <person name="Lombard V."/>
            <person name="Henrissat B."/>
            <person name="Knabe N."/>
            <person name="Kuees U."/>
            <person name="Lilly W.W."/>
            <person name="Lindquist E."/>
            <person name="Lucas S."/>
            <person name="Magnuson J.K."/>
            <person name="Piumi F."/>
            <person name="Raudaskoski M."/>
            <person name="Salamov A."/>
            <person name="Schmutz J."/>
            <person name="Schwarze F.W.M.R."/>
            <person name="vanKuyk P.A."/>
            <person name="Horton J.S."/>
            <person name="Grigoriev I.V."/>
            <person name="Woesten H.A.B."/>
        </authorList>
    </citation>
    <scope>NUCLEOTIDE SEQUENCE [LARGE SCALE GENOMIC DNA]</scope>
    <source>
        <strain evidence="9">H4-8 / FGSC 9210</strain>
    </source>
</reference>
<keyword evidence="4 6" id="KW-0472">Membrane</keyword>
<dbReference type="Pfam" id="PF07690">
    <property type="entry name" value="MFS_1"/>
    <property type="match status" value="1"/>
</dbReference>
<dbReference type="AlphaFoldDB" id="D8PNP1"/>
<feature type="domain" description="Major facilitator superfamily (MFS) profile" evidence="7">
    <location>
        <begin position="23"/>
        <end position="453"/>
    </location>
</feature>
<keyword evidence="3 6" id="KW-1133">Transmembrane helix</keyword>
<dbReference type="FunCoup" id="D8PNP1">
    <property type="interactions" value="127"/>
</dbReference>
<dbReference type="OrthoDB" id="9986881at2759"/>